<evidence type="ECO:0000256" key="9">
    <source>
        <dbReference type="ARBA" id="ARBA00024190"/>
    </source>
</evidence>
<keyword evidence="5" id="KW-0282">Flagellum</keyword>
<evidence type="ECO:0000256" key="12">
    <source>
        <dbReference type="PROSITE-ProRule" id="PRU00221"/>
    </source>
</evidence>
<feature type="repeat" description="WD" evidence="12">
    <location>
        <begin position="769"/>
        <end position="803"/>
    </location>
</feature>
<dbReference type="OrthoDB" id="366230at2759"/>
<dbReference type="PANTHER" id="PTHR12442">
    <property type="entry name" value="DYNEIN INTERMEDIATE CHAIN"/>
    <property type="match status" value="1"/>
</dbReference>
<evidence type="ECO:0000256" key="5">
    <source>
        <dbReference type="ARBA" id="ARBA00022846"/>
    </source>
</evidence>
<dbReference type="SUPFAM" id="SSF50978">
    <property type="entry name" value="WD40 repeat-like"/>
    <property type="match status" value="1"/>
</dbReference>
<feature type="compositionally biased region" description="Basic and acidic residues" evidence="13">
    <location>
        <begin position="182"/>
        <end position="193"/>
    </location>
</feature>
<accession>A0A0L0SNT2</accession>
<evidence type="ECO:0000256" key="11">
    <source>
        <dbReference type="ARBA" id="ARBA00041557"/>
    </source>
</evidence>
<keyword evidence="8" id="KW-0966">Cell projection</keyword>
<dbReference type="InterPro" id="IPR001680">
    <property type="entry name" value="WD40_rpt"/>
</dbReference>
<dbReference type="AlphaFoldDB" id="A0A0L0SNT2"/>
<proteinExistence type="predicted"/>
<keyword evidence="6" id="KW-0969">Cilium</keyword>
<reference evidence="14 15" key="1">
    <citation type="submission" date="2009-11" db="EMBL/GenBank/DDBJ databases">
        <title>Annotation of Allomyces macrogynus ATCC 38327.</title>
        <authorList>
            <consortium name="The Broad Institute Genome Sequencing Platform"/>
            <person name="Russ C."/>
            <person name="Cuomo C."/>
            <person name="Burger G."/>
            <person name="Gray M.W."/>
            <person name="Holland P.W.H."/>
            <person name="King N."/>
            <person name="Lang F.B.F."/>
            <person name="Roger A.J."/>
            <person name="Ruiz-Trillo I."/>
            <person name="Young S.K."/>
            <person name="Zeng Q."/>
            <person name="Gargeya S."/>
            <person name="Fitzgerald M."/>
            <person name="Haas B."/>
            <person name="Abouelleil A."/>
            <person name="Alvarado L."/>
            <person name="Arachchi H.M."/>
            <person name="Berlin A."/>
            <person name="Chapman S.B."/>
            <person name="Gearin G."/>
            <person name="Goldberg J."/>
            <person name="Griggs A."/>
            <person name="Gujja S."/>
            <person name="Hansen M."/>
            <person name="Heiman D."/>
            <person name="Howarth C."/>
            <person name="Larimer J."/>
            <person name="Lui A."/>
            <person name="MacDonald P.J.P."/>
            <person name="McCowen C."/>
            <person name="Montmayeur A."/>
            <person name="Murphy C."/>
            <person name="Neiman D."/>
            <person name="Pearson M."/>
            <person name="Priest M."/>
            <person name="Roberts A."/>
            <person name="Saif S."/>
            <person name="Shea T."/>
            <person name="Sisk P."/>
            <person name="Stolte C."/>
            <person name="Sykes S."/>
            <person name="Wortman J."/>
            <person name="Nusbaum C."/>
            <person name="Birren B."/>
        </authorList>
    </citation>
    <scope>NUCLEOTIDE SEQUENCE [LARGE SCALE GENOMIC DNA]</scope>
    <source>
        <strain evidence="14 15">ATCC 38327</strain>
    </source>
</reference>
<evidence type="ECO:0000313" key="15">
    <source>
        <dbReference type="Proteomes" id="UP000054350"/>
    </source>
</evidence>
<keyword evidence="3 12" id="KW-0853">WD repeat</keyword>
<dbReference type="PROSITE" id="PS50082">
    <property type="entry name" value="WD_REPEATS_2"/>
    <property type="match status" value="2"/>
</dbReference>
<keyword evidence="4" id="KW-0677">Repeat</keyword>
<evidence type="ECO:0000256" key="4">
    <source>
        <dbReference type="ARBA" id="ARBA00022737"/>
    </source>
</evidence>
<dbReference type="GO" id="GO:0003341">
    <property type="term" value="P:cilium movement"/>
    <property type="evidence" value="ECO:0007669"/>
    <property type="project" value="TreeGrafter"/>
</dbReference>
<feature type="region of interest" description="Disordered" evidence="13">
    <location>
        <begin position="68"/>
        <end position="92"/>
    </location>
</feature>
<name>A0A0L0SNT2_ALLM3</name>
<keyword evidence="2" id="KW-0963">Cytoplasm</keyword>
<dbReference type="OMA" id="SEGHIMF"/>
<evidence type="ECO:0000256" key="13">
    <source>
        <dbReference type="SAM" id="MobiDB-lite"/>
    </source>
</evidence>
<dbReference type="STRING" id="578462.A0A0L0SNT2"/>
<keyword evidence="15" id="KW-1185">Reference proteome</keyword>
<dbReference type="VEuPathDB" id="FungiDB:AMAG_09220"/>
<dbReference type="GO" id="GO:0005858">
    <property type="term" value="C:axonemal dynein complex"/>
    <property type="evidence" value="ECO:0007669"/>
    <property type="project" value="TreeGrafter"/>
</dbReference>
<dbReference type="InterPro" id="IPR050687">
    <property type="entry name" value="Dynein_IC"/>
</dbReference>
<dbReference type="GO" id="GO:0120293">
    <property type="term" value="C:dynein axonemal particle"/>
    <property type="evidence" value="ECO:0007669"/>
    <property type="project" value="UniProtKB-SubCell"/>
</dbReference>
<organism evidence="14 15">
    <name type="scientific">Allomyces macrogynus (strain ATCC 38327)</name>
    <name type="common">Allomyces javanicus var. macrogynus</name>
    <dbReference type="NCBI Taxonomy" id="578462"/>
    <lineage>
        <taxon>Eukaryota</taxon>
        <taxon>Fungi</taxon>
        <taxon>Fungi incertae sedis</taxon>
        <taxon>Blastocladiomycota</taxon>
        <taxon>Blastocladiomycetes</taxon>
        <taxon>Blastocladiales</taxon>
        <taxon>Blastocladiaceae</taxon>
        <taxon>Allomyces</taxon>
    </lineage>
</organism>
<dbReference type="SMART" id="SM00320">
    <property type="entry name" value="WD40"/>
    <property type="match status" value="5"/>
</dbReference>
<dbReference type="FunFam" id="2.130.10.10:FF:001248">
    <property type="entry name" value="WD repeat domain 78"/>
    <property type="match status" value="1"/>
</dbReference>
<evidence type="ECO:0000256" key="3">
    <source>
        <dbReference type="ARBA" id="ARBA00022574"/>
    </source>
</evidence>
<dbReference type="EMBL" id="GG745344">
    <property type="protein sequence ID" value="KNE64178.1"/>
    <property type="molecule type" value="Genomic_DNA"/>
</dbReference>
<dbReference type="eggNOG" id="KOG1587">
    <property type="taxonomic scope" value="Eukaryota"/>
</dbReference>
<evidence type="ECO:0000256" key="10">
    <source>
        <dbReference type="ARBA" id="ARBA00040002"/>
    </source>
</evidence>
<evidence type="ECO:0000313" key="14">
    <source>
        <dbReference type="EMBL" id="KNE64178.1"/>
    </source>
</evidence>
<dbReference type="InterPro" id="IPR015943">
    <property type="entry name" value="WD40/YVTN_repeat-like_dom_sf"/>
</dbReference>
<evidence type="ECO:0000256" key="6">
    <source>
        <dbReference type="ARBA" id="ARBA00023069"/>
    </source>
</evidence>
<dbReference type="InterPro" id="IPR036322">
    <property type="entry name" value="WD40_repeat_dom_sf"/>
</dbReference>
<feature type="repeat" description="WD" evidence="12">
    <location>
        <begin position="726"/>
        <end position="758"/>
    </location>
</feature>
<dbReference type="GO" id="GO:0045504">
    <property type="term" value="F:dynein heavy chain binding"/>
    <property type="evidence" value="ECO:0007669"/>
    <property type="project" value="TreeGrafter"/>
</dbReference>
<dbReference type="PANTHER" id="PTHR12442:SF12">
    <property type="entry name" value="DYNEIN AXONEMAL INTERMEDIATE CHAIN 4"/>
    <property type="match status" value="1"/>
</dbReference>
<sequence length="915" mass="95788">MKSTRKHLGTGTGGTVSGAHALGGASYYNASRRTGARGSQMLLHTGAVGGASSGPGRAADVRYVDAHGNDVTPQPLLPPPKPAPGNKAVGASVSTVDGAGMSVGGGGSRMIPSSALDYFASLEAQTLNQFSSLNFGKSYSSFANGGGSKMSASSTNDDRSEDETASMTSERSADDDDGYNTRFKDAQGRKRDAAAAPSKVPELSETDLNRTIHLTLCESDIVWLLDLPSISVAPDDSDVAAVEEANARYQQLLASRMSDNNFVHRSSQTYNSATKTKDIQAVLVKPASAETQVTEWAIYDAYQELVPAEEAGVDNLLSTANKSSISSEALPALTGAVSSMQGTMASVLDSSSFISSALSTMETSQIGGGDGQSSVFGASNNNANVQDMVVPSYLEKDVTLQSLNQERLKESLRIMELAVLEANYGPRLLEYRDIDIPVPGSTSANGHDGTATALPASTITDTFESHIPSLHYLWSFRCEHVRDRPVAAIAWNKHNPDVLAVGYGPMHVAAGAPAATAVAASSPGMICCWSLKNPEFPARTYRCASPVTAIDFSRASPSLLAVGFLDGRLAIYDVRDEGATGPVVDSTAGVGTHRDPVWQVAWVDKEQSIGDQQIGRSESVVSISTDGRVCQWLLRKGLECVELMTLKTVKGEGKTASASSGGKANGAASSGGGGGGGGMASFISRSAGGLSFDFHPTDFNCYLVATEDGTAHKCSVSYNEQYLATYTGHAGPIHRIKWSPFSPHIFATASADWSVGLWHQDRESMGLKFYSGKDAIMDVDWSPHSPTVLANVAQDGRIEVWDLAVSVLDPTIVHAVLDQRLRCCAFSPSAPVLVTGDDAGAVNVYRLRRMQLFGTHGDPTAEELAALAERTTVLETLVQANKGAAAVAAASATANGGAGEGVAPAGRAAEGGLVR</sequence>
<dbReference type="Pfam" id="PF00400">
    <property type="entry name" value="WD40"/>
    <property type="match status" value="2"/>
</dbReference>
<evidence type="ECO:0000256" key="1">
    <source>
        <dbReference type="ARBA" id="ARBA00004611"/>
    </source>
</evidence>
<feature type="region of interest" description="Disordered" evidence="13">
    <location>
        <begin position="1"/>
        <end position="20"/>
    </location>
</feature>
<comment type="subcellular location">
    <subcellularLocation>
        <location evidence="1">Cytoplasm</location>
        <location evidence="1">Cytoskeleton</location>
        <location evidence="1">Flagellum axoneme</location>
    </subcellularLocation>
    <subcellularLocation>
        <location evidence="9">Dynein axonemal particle</location>
    </subcellularLocation>
</comment>
<dbReference type="Proteomes" id="UP000054350">
    <property type="component" value="Unassembled WGS sequence"/>
</dbReference>
<reference evidence="15" key="2">
    <citation type="submission" date="2009-11" db="EMBL/GenBank/DDBJ databases">
        <title>The Genome Sequence of Allomyces macrogynus strain ATCC 38327.</title>
        <authorList>
            <consortium name="The Broad Institute Genome Sequencing Platform"/>
            <person name="Russ C."/>
            <person name="Cuomo C."/>
            <person name="Shea T."/>
            <person name="Young S.K."/>
            <person name="Zeng Q."/>
            <person name="Koehrsen M."/>
            <person name="Haas B."/>
            <person name="Borodovsky M."/>
            <person name="Guigo R."/>
            <person name="Alvarado L."/>
            <person name="Berlin A."/>
            <person name="Borenstein D."/>
            <person name="Chen Z."/>
            <person name="Engels R."/>
            <person name="Freedman E."/>
            <person name="Gellesch M."/>
            <person name="Goldberg J."/>
            <person name="Griggs A."/>
            <person name="Gujja S."/>
            <person name="Heiman D."/>
            <person name="Hepburn T."/>
            <person name="Howarth C."/>
            <person name="Jen D."/>
            <person name="Larson L."/>
            <person name="Lewis B."/>
            <person name="Mehta T."/>
            <person name="Park D."/>
            <person name="Pearson M."/>
            <person name="Roberts A."/>
            <person name="Saif S."/>
            <person name="Shenoy N."/>
            <person name="Sisk P."/>
            <person name="Stolte C."/>
            <person name="Sykes S."/>
            <person name="Walk T."/>
            <person name="White J."/>
            <person name="Yandava C."/>
            <person name="Burger G."/>
            <person name="Gray M.W."/>
            <person name="Holland P.W.H."/>
            <person name="King N."/>
            <person name="Lang F.B.F."/>
            <person name="Roger A.J."/>
            <person name="Ruiz-Trillo I."/>
            <person name="Lander E."/>
            <person name="Nusbaum C."/>
        </authorList>
    </citation>
    <scope>NUCLEOTIDE SEQUENCE [LARGE SCALE GENOMIC DNA]</scope>
    <source>
        <strain evidence="15">ATCC 38327</strain>
    </source>
</reference>
<protein>
    <recommendedName>
        <fullName evidence="10">Dynein axonemal intermediate chain 4</fullName>
    </recommendedName>
    <alternativeName>
        <fullName evidence="11">WD repeat-containing protein 78</fullName>
    </alternativeName>
</protein>
<evidence type="ECO:0000256" key="7">
    <source>
        <dbReference type="ARBA" id="ARBA00023212"/>
    </source>
</evidence>
<gene>
    <name evidence="14" type="ORF">AMAG_09220</name>
</gene>
<keyword evidence="7" id="KW-0206">Cytoskeleton</keyword>
<evidence type="ECO:0000256" key="2">
    <source>
        <dbReference type="ARBA" id="ARBA00022490"/>
    </source>
</evidence>
<evidence type="ECO:0000256" key="8">
    <source>
        <dbReference type="ARBA" id="ARBA00023273"/>
    </source>
</evidence>
<feature type="region of interest" description="Disordered" evidence="13">
    <location>
        <begin position="145"/>
        <end position="202"/>
    </location>
</feature>
<dbReference type="GO" id="GO:0045503">
    <property type="term" value="F:dynein light chain binding"/>
    <property type="evidence" value="ECO:0007669"/>
    <property type="project" value="TreeGrafter"/>
</dbReference>
<dbReference type="Gene3D" id="2.130.10.10">
    <property type="entry name" value="YVTN repeat-like/Quinoprotein amine dehydrogenase"/>
    <property type="match status" value="2"/>
</dbReference>